<feature type="region of interest" description="Disordered" evidence="1">
    <location>
        <begin position="145"/>
        <end position="175"/>
    </location>
</feature>
<dbReference type="AlphaFoldDB" id="A0ABD2M2Z0"/>
<dbReference type="EMBL" id="JBICBT010000174">
    <property type="protein sequence ID" value="KAL3121895.1"/>
    <property type="molecule type" value="Genomic_DNA"/>
</dbReference>
<name>A0ABD2M2Z0_9BILA</name>
<keyword evidence="3" id="KW-1185">Reference proteome</keyword>
<proteinExistence type="predicted"/>
<dbReference type="Proteomes" id="UP001620626">
    <property type="component" value="Unassembled WGS sequence"/>
</dbReference>
<protein>
    <submittedName>
        <fullName evidence="2">Uncharacterized protein</fullName>
    </submittedName>
</protein>
<evidence type="ECO:0000256" key="1">
    <source>
        <dbReference type="SAM" id="MobiDB-lite"/>
    </source>
</evidence>
<organism evidence="2 3">
    <name type="scientific">Heterodera trifolii</name>
    <dbReference type="NCBI Taxonomy" id="157864"/>
    <lineage>
        <taxon>Eukaryota</taxon>
        <taxon>Metazoa</taxon>
        <taxon>Ecdysozoa</taxon>
        <taxon>Nematoda</taxon>
        <taxon>Chromadorea</taxon>
        <taxon>Rhabditida</taxon>
        <taxon>Tylenchina</taxon>
        <taxon>Tylenchomorpha</taxon>
        <taxon>Tylenchoidea</taxon>
        <taxon>Heteroderidae</taxon>
        <taxon>Heteroderinae</taxon>
        <taxon>Heterodera</taxon>
    </lineage>
</organism>
<evidence type="ECO:0000313" key="2">
    <source>
        <dbReference type="EMBL" id="KAL3121895.1"/>
    </source>
</evidence>
<gene>
    <name evidence="2" type="ORF">niasHT_000460</name>
</gene>
<reference evidence="2 3" key="1">
    <citation type="submission" date="2024-10" db="EMBL/GenBank/DDBJ databases">
        <authorList>
            <person name="Kim D."/>
        </authorList>
    </citation>
    <scope>NUCLEOTIDE SEQUENCE [LARGE SCALE GENOMIC DNA]</scope>
    <source>
        <strain evidence="2">BH-2024</strain>
    </source>
</reference>
<evidence type="ECO:0000313" key="3">
    <source>
        <dbReference type="Proteomes" id="UP001620626"/>
    </source>
</evidence>
<accession>A0ABD2M2Z0</accession>
<comment type="caution">
    <text evidence="2">The sequence shown here is derived from an EMBL/GenBank/DDBJ whole genome shotgun (WGS) entry which is preliminary data.</text>
</comment>
<sequence length="175" mass="19922">MSINLRDKKSLMENILPTVDISHTINGITVSSERIAVARTIPFDIVGKCKECKATDPRSVPFDVIYELPGYTFFKIRNKGRVFNVEFLWTYFSGNHGNCHFRRTMGMSNEQSKQQPPIDKQKEQTDEEILDEFLESVSAATTYLDVSQKKKPKKKGKKEAEDEEAAAIASISRKQ</sequence>